<accession>D2W275</accession>
<organism evidence="2">
    <name type="scientific">Naegleria gruberi</name>
    <name type="common">Amoeba</name>
    <dbReference type="NCBI Taxonomy" id="5762"/>
    <lineage>
        <taxon>Eukaryota</taxon>
        <taxon>Discoba</taxon>
        <taxon>Heterolobosea</taxon>
        <taxon>Tetramitia</taxon>
        <taxon>Eutetramitia</taxon>
        <taxon>Vahlkampfiidae</taxon>
        <taxon>Naegleria</taxon>
    </lineage>
</organism>
<dbReference type="GeneID" id="8862913"/>
<name>D2W275_NAEGR</name>
<gene>
    <name evidence="1" type="ORF">NAEGRDRAFT_75486</name>
</gene>
<evidence type="ECO:0000313" key="2">
    <source>
        <dbReference type="Proteomes" id="UP000006671"/>
    </source>
</evidence>
<reference evidence="1 2" key="1">
    <citation type="journal article" date="2010" name="Cell">
        <title>The genome of Naegleria gruberi illuminates early eukaryotic versatility.</title>
        <authorList>
            <person name="Fritz-Laylin L.K."/>
            <person name="Prochnik S.E."/>
            <person name="Ginger M.L."/>
            <person name="Dacks J.B."/>
            <person name="Carpenter M.L."/>
            <person name="Field M.C."/>
            <person name="Kuo A."/>
            <person name="Paredez A."/>
            <person name="Chapman J."/>
            <person name="Pham J."/>
            <person name="Shu S."/>
            <person name="Neupane R."/>
            <person name="Cipriano M."/>
            <person name="Mancuso J."/>
            <person name="Tu H."/>
            <person name="Salamov A."/>
            <person name="Lindquist E."/>
            <person name="Shapiro H."/>
            <person name="Lucas S."/>
            <person name="Grigoriev I.V."/>
            <person name="Cande W.Z."/>
            <person name="Fulton C."/>
            <person name="Rokhsar D.S."/>
            <person name="Dawson S.C."/>
        </authorList>
    </citation>
    <scope>NUCLEOTIDE SEQUENCE [LARGE SCALE GENOMIC DNA]</scope>
    <source>
        <strain evidence="1 2">NEG-M</strain>
    </source>
</reference>
<dbReference type="EMBL" id="GG738925">
    <property type="protein sequence ID" value="EFC36817.1"/>
    <property type="molecule type" value="Genomic_DNA"/>
</dbReference>
<evidence type="ECO:0000313" key="1">
    <source>
        <dbReference type="EMBL" id="EFC36817.1"/>
    </source>
</evidence>
<sequence>MYILNSPHGSGKSFSISHIACTNTAFLLNIELGLASDAILTLLASFLEVESTHGKKQSRHNSTELLFMIYNSQLILMQTLLKNNPNNFTPFNWWIYVNSAIGREHFNSVFKQLLEYETANVHFESYKLFKYLQRTIREKIGQKPLIFGIDDMGVIGTLNDGKTKSKLDPSTLIGKVFNSLLSYPHNSAIISGSNISQSSIRHLTGELKRDYQIISGYGVVGSSEVYNFIDKLLNVKKVLPDSYVQILASLAKGRRGILFEWLESIIACPPFDSSQTSLEEWSTRMLTSSLENVIQSHYSMYKKCLNDMNTKDMDVASLKNDVMQNLSLRGFINVDELNHQLGLVTRGVNHLSLLNFITNNELAFTVPSLSDSSQYYKIPEPLLMYSVNKALNLEDLIRVSNSWLKKVLKRSDTNERGFAIEIVCGLVMAKISRELNGKPLTDHVLFKSSNSEESFLCNFTLNPNLMLIQSEDIWKVLIGSHKYDYKFTDIDISSFYGTSLDINLRWDGLLLGQPIKSDQKPLIITCGAKMINSAIHPEQFLMNLQSTSISNGFMTKDLKRIQPKCEEDRKFLTSMLNSNPNQDVCNLRILFDYTADATHFEYLTSKEKIPTDIEPRIKSKVVVLSRHNPIFYQWFKESLPETFEIFERYWYKYCYIR</sequence>
<dbReference type="KEGG" id="ngr:NAEGRDRAFT_75486"/>
<proteinExistence type="predicted"/>
<keyword evidence="2" id="KW-1185">Reference proteome</keyword>
<protein>
    <submittedName>
        <fullName evidence="1">Uncharacterized protein</fullName>
    </submittedName>
</protein>
<dbReference type="RefSeq" id="XP_002669561.1">
    <property type="nucleotide sequence ID" value="XM_002669515.1"/>
</dbReference>
<dbReference type="VEuPathDB" id="AmoebaDB:NAEGRDRAFT_75486"/>
<dbReference type="Proteomes" id="UP000006671">
    <property type="component" value="Unassembled WGS sequence"/>
</dbReference>
<dbReference type="InParanoid" id="D2W275"/>
<dbReference type="AlphaFoldDB" id="D2W275"/>